<dbReference type="PATRIC" id="fig|745776.4.peg.1387"/>
<dbReference type="PRINTS" id="PR00069">
    <property type="entry name" value="ALDKETRDTASE"/>
</dbReference>
<dbReference type="InterPro" id="IPR023210">
    <property type="entry name" value="NADP_OxRdtase_dom"/>
</dbReference>
<dbReference type="AlphaFoldDB" id="H8GSZ1"/>
<dbReference type="Pfam" id="PF00248">
    <property type="entry name" value="Aldo_ket_red"/>
    <property type="match status" value="1"/>
</dbReference>
<dbReference type="PANTHER" id="PTHR43638">
    <property type="entry name" value="OXIDOREDUCTASE, ALDO/KETO REDUCTASE FAMILY PROTEIN"/>
    <property type="match status" value="1"/>
</dbReference>
<accession>H8GSZ1</accession>
<dbReference type="PANTHER" id="PTHR43638:SF3">
    <property type="entry name" value="ALDEHYDE REDUCTASE"/>
    <property type="match status" value="1"/>
</dbReference>
<evidence type="ECO:0000313" key="2">
    <source>
        <dbReference type="EMBL" id="AFD25275.1"/>
    </source>
</evidence>
<dbReference type="RefSeq" id="WP_014684758.1">
    <property type="nucleotide sequence ID" value="NC_017790.1"/>
</dbReference>
<dbReference type="OrthoDB" id="9804790at2"/>
<feature type="domain" description="NADP-dependent oxidoreductase" evidence="1">
    <location>
        <begin position="20"/>
        <end position="268"/>
    </location>
</feature>
<dbReference type="KEGG" id="dgo:DGo_CA1348"/>
<dbReference type="InterPro" id="IPR036812">
    <property type="entry name" value="NAD(P)_OxRdtase_dom_sf"/>
</dbReference>
<dbReference type="GO" id="GO:0016491">
    <property type="term" value="F:oxidoreductase activity"/>
    <property type="evidence" value="ECO:0007669"/>
    <property type="project" value="InterPro"/>
</dbReference>
<sequence>MTSDPIPTVALPGGARVPALGQGTWNMGDDPRRRADEVRALQTGLDLGLTLLDTAEMYGDGNSEELVGEAIRGRRDEVFLVSKVLPGHATRRGTVDACHASLRRLGTDRLDLYLLHWRGRVPLAETVQALEGLRQSGDIRAWGVSNFDPGDLRELAGVPGGEHVAANQVLYNLTRRGIEFDLLPEAQARGLPVMAYSPVEQGRLLGDAALRAVAARHGVPELQVALAWVLRQPGVIAIPKSGRAAHVRENRAALDLRLTEQDLRDLDAAFPPPRRPQALEML</sequence>
<dbReference type="HOGENOM" id="CLU_023205_2_3_0"/>
<organism evidence="2 3">
    <name type="scientific">Deinococcus gobiensis (strain DSM 21396 / JCM 16679 / CGMCC 1.7299 / I-0)</name>
    <dbReference type="NCBI Taxonomy" id="745776"/>
    <lineage>
        <taxon>Bacteria</taxon>
        <taxon>Thermotogati</taxon>
        <taxon>Deinococcota</taxon>
        <taxon>Deinococci</taxon>
        <taxon>Deinococcales</taxon>
        <taxon>Deinococcaceae</taxon>
        <taxon>Deinococcus</taxon>
    </lineage>
</organism>
<evidence type="ECO:0000313" key="3">
    <source>
        <dbReference type="Proteomes" id="UP000007575"/>
    </source>
</evidence>
<proteinExistence type="predicted"/>
<dbReference type="Gene3D" id="3.20.20.100">
    <property type="entry name" value="NADP-dependent oxidoreductase domain"/>
    <property type="match status" value="1"/>
</dbReference>
<name>H8GSZ1_DEIGI</name>
<reference evidence="2 3" key="1">
    <citation type="journal article" date="2012" name="PLoS ONE">
        <title>Genome sequence and transcriptome analysis of the radioresistant bacterium Deinococcus gobiensis: insights into the extreme environmental adaptations.</title>
        <authorList>
            <person name="Yuan M."/>
            <person name="Chen M."/>
            <person name="Zhang W."/>
            <person name="Lu W."/>
            <person name="Wang J."/>
            <person name="Yang M."/>
            <person name="Zhao P."/>
            <person name="Tang R."/>
            <person name="Li X."/>
            <person name="Hao Y."/>
            <person name="Zhou Z."/>
            <person name="Zhan Y."/>
            <person name="Yu H."/>
            <person name="Teng C."/>
            <person name="Yan Y."/>
            <person name="Ping S."/>
            <person name="Wang Y."/>
            <person name="Lin M."/>
        </authorList>
    </citation>
    <scope>NUCLEOTIDE SEQUENCE [LARGE SCALE GENOMIC DNA]</scope>
    <source>
        <strain evidence="2 3">I-0</strain>
    </source>
</reference>
<dbReference type="Proteomes" id="UP000007575">
    <property type="component" value="Chromosome"/>
</dbReference>
<dbReference type="STRING" id="745776.DGo_CA1348"/>
<protein>
    <submittedName>
        <fullName evidence="2">Oxidoreductase, aldo/keto reductase family</fullName>
    </submittedName>
</protein>
<dbReference type="eggNOG" id="COG0656">
    <property type="taxonomic scope" value="Bacteria"/>
</dbReference>
<keyword evidence="3" id="KW-1185">Reference proteome</keyword>
<dbReference type="SUPFAM" id="SSF51430">
    <property type="entry name" value="NAD(P)-linked oxidoreductase"/>
    <property type="match status" value="1"/>
</dbReference>
<dbReference type="EMBL" id="CP002191">
    <property type="protein sequence ID" value="AFD25275.1"/>
    <property type="molecule type" value="Genomic_DNA"/>
</dbReference>
<dbReference type="CDD" id="cd19138">
    <property type="entry name" value="AKR_YeaE"/>
    <property type="match status" value="1"/>
</dbReference>
<evidence type="ECO:0000259" key="1">
    <source>
        <dbReference type="Pfam" id="PF00248"/>
    </source>
</evidence>
<gene>
    <name evidence="2" type="ordered locus">DGo_CA1348</name>
</gene>
<dbReference type="InterPro" id="IPR020471">
    <property type="entry name" value="AKR"/>
</dbReference>